<feature type="domain" description="CBS" evidence="13">
    <location>
        <begin position="675"/>
        <end position="735"/>
    </location>
</feature>
<dbReference type="InterPro" id="IPR005496">
    <property type="entry name" value="Integral_membrane_TerC"/>
</dbReference>
<evidence type="ECO:0000256" key="6">
    <source>
        <dbReference type="ARBA" id="ARBA00022989"/>
    </source>
</evidence>
<organism evidence="14 15">
    <name type="scientific">Escherichia coli</name>
    <dbReference type="NCBI Taxonomy" id="562"/>
    <lineage>
        <taxon>Bacteria</taxon>
        <taxon>Pseudomonadati</taxon>
        <taxon>Pseudomonadota</taxon>
        <taxon>Gammaproteobacteria</taxon>
        <taxon>Enterobacterales</taxon>
        <taxon>Enterobacteriaceae</taxon>
        <taxon>Escherichia</taxon>
    </lineage>
</organism>
<dbReference type="GO" id="GO:0015074">
    <property type="term" value="P:DNA integration"/>
    <property type="evidence" value="ECO:0007669"/>
    <property type="project" value="InterPro"/>
</dbReference>
<dbReference type="FunFam" id="3.30.465.10:FF:000007">
    <property type="entry name" value="TerC family inner membrane protein"/>
    <property type="match status" value="1"/>
</dbReference>
<accession>A0A3P5DQD0</accession>
<dbReference type="Gene3D" id="3.30.420.10">
    <property type="entry name" value="Ribonuclease H-like superfamily/Ribonuclease H"/>
    <property type="match status" value="1"/>
</dbReference>
<evidence type="ECO:0000256" key="1">
    <source>
        <dbReference type="ARBA" id="ARBA00004651"/>
    </source>
</evidence>
<dbReference type="Pfam" id="PF03741">
    <property type="entry name" value="TerC"/>
    <property type="match status" value="1"/>
</dbReference>
<dbReference type="InterPro" id="IPR046342">
    <property type="entry name" value="CBS_dom_sf"/>
</dbReference>
<feature type="domain" description="Integrase catalytic" evidence="12">
    <location>
        <begin position="171"/>
        <end position="336"/>
    </location>
</feature>
<evidence type="ECO:0000313" key="14">
    <source>
        <dbReference type="EMBL" id="VCY84160.1"/>
    </source>
</evidence>
<dbReference type="Gene3D" id="3.30.465.10">
    <property type="match status" value="1"/>
</dbReference>
<dbReference type="CDD" id="cd04590">
    <property type="entry name" value="CBS_pair_CorC_HlyC_assoc"/>
    <property type="match status" value="1"/>
</dbReference>
<feature type="transmembrane region" description="Helical" evidence="11">
    <location>
        <begin position="415"/>
        <end position="437"/>
    </location>
</feature>
<dbReference type="FunFam" id="3.10.580.10:FF:000011">
    <property type="entry name" value="TerC family inner membrane protein"/>
    <property type="match status" value="1"/>
</dbReference>
<evidence type="ECO:0000313" key="15">
    <source>
        <dbReference type="Proteomes" id="UP000281521"/>
    </source>
</evidence>
<evidence type="ECO:0000256" key="4">
    <source>
        <dbReference type="ARBA" id="ARBA00022692"/>
    </source>
</evidence>
<dbReference type="GO" id="GO:0050660">
    <property type="term" value="F:flavin adenine dinucleotide binding"/>
    <property type="evidence" value="ECO:0007669"/>
    <property type="project" value="InterPro"/>
</dbReference>
<dbReference type="InterPro" id="IPR005170">
    <property type="entry name" value="Transptr-assoc_dom"/>
</dbReference>
<dbReference type="PROSITE" id="PS51371">
    <property type="entry name" value="CBS"/>
    <property type="match status" value="2"/>
</dbReference>
<dbReference type="InterPro" id="IPR001584">
    <property type="entry name" value="Integrase_cat-core"/>
</dbReference>
<comment type="similarity">
    <text evidence="2">Belongs to the UPF0053 family.</text>
</comment>
<evidence type="ECO:0000256" key="8">
    <source>
        <dbReference type="ARBA" id="ARBA00023136"/>
    </source>
</evidence>
<dbReference type="PANTHER" id="PTHR22777">
    <property type="entry name" value="HEMOLYSIN-RELATED"/>
    <property type="match status" value="1"/>
</dbReference>
<feature type="transmembrane region" description="Helical" evidence="11">
    <location>
        <begin position="494"/>
        <end position="517"/>
    </location>
</feature>
<dbReference type="SUPFAM" id="SSF54631">
    <property type="entry name" value="CBS-domain pair"/>
    <property type="match status" value="1"/>
</dbReference>
<evidence type="ECO:0000256" key="10">
    <source>
        <dbReference type="PROSITE-ProRule" id="PRU00703"/>
    </source>
</evidence>
<evidence type="ECO:0000256" key="7">
    <source>
        <dbReference type="ARBA" id="ARBA00023122"/>
    </source>
</evidence>
<dbReference type="GO" id="GO:0005886">
    <property type="term" value="C:plasma membrane"/>
    <property type="evidence" value="ECO:0007669"/>
    <property type="project" value="UniProtKB-SubCell"/>
</dbReference>
<reference evidence="14 15" key="1">
    <citation type="submission" date="2018-10" db="EMBL/GenBank/DDBJ databases">
        <authorList>
            <person name="Noll B N."/>
        </authorList>
    </citation>
    <scope>NUCLEOTIDE SEQUENCE [LARGE SCALE GENOMIC DNA]</scope>
    <source>
        <strain evidence="14">Ecoli022</strain>
    </source>
</reference>
<dbReference type="SUPFAM" id="SSF56176">
    <property type="entry name" value="FAD-binding/transporter-associated domain-like"/>
    <property type="match status" value="1"/>
</dbReference>
<dbReference type="SMART" id="SM01091">
    <property type="entry name" value="CorC_HlyC"/>
    <property type="match status" value="1"/>
</dbReference>
<keyword evidence="8 11" id="KW-0472">Membrane</keyword>
<feature type="transmembrane region" description="Helical" evidence="11">
    <location>
        <begin position="523"/>
        <end position="541"/>
    </location>
</feature>
<keyword evidence="4 11" id="KW-0812">Transmembrane</keyword>
<feature type="transmembrane region" description="Helical" evidence="11">
    <location>
        <begin position="351"/>
        <end position="372"/>
    </location>
</feature>
<feature type="transmembrane region" description="Helical" evidence="11">
    <location>
        <begin position="378"/>
        <end position="403"/>
    </location>
</feature>
<dbReference type="InterPro" id="IPR044751">
    <property type="entry name" value="Ion_transp-like_CBS"/>
</dbReference>
<dbReference type="Proteomes" id="UP000281521">
    <property type="component" value="Unassembled WGS sequence"/>
</dbReference>
<dbReference type="InterPro" id="IPR036397">
    <property type="entry name" value="RNaseH_sf"/>
</dbReference>
<keyword evidence="7 10" id="KW-0129">CBS domain</keyword>
<evidence type="ECO:0000256" key="3">
    <source>
        <dbReference type="ARBA" id="ARBA00022475"/>
    </source>
</evidence>
<dbReference type="AlphaFoldDB" id="A0A3P5DQD0"/>
<dbReference type="EMBL" id="UWXJ01000001">
    <property type="protein sequence ID" value="VCY84160.1"/>
    <property type="molecule type" value="Genomic_DNA"/>
</dbReference>
<dbReference type="InterPro" id="IPR036318">
    <property type="entry name" value="FAD-bd_PCMH-like_sf"/>
</dbReference>
<dbReference type="Pfam" id="PF13683">
    <property type="entry name" value="rve_3"/>
    <property type="match status" value="1"/>
</dbReference>
<dbReference type="InterPro" id="IPR012337">
    <property type="entry name" value="RNaseH-like_sf"/>
</dbReference>
<feature type="transmembrane region" description="Helical" evidence="11">
    <location>
        <begin position="553"/>
        <end position="576"/>
    </location>
</feature>
<feature type="domain" description="CBS" evidence="13">
    <location>
        <begin position="740"/>
        <end position="798"/>
    </location>
</feature>
<name>A0A3P5DQD0_ECOLX</name>
<dbReference type="SUPFAM" id="SSF46689">
    <property type="entry name" value="Homeodomain-like"/>
    <property type="match status" value="1"/>
</dbReference>
<keyword evidence="5" id="KW-0677">Repeat</keyword>
<comment type="subcellular location">
    <subcellularLocation>
        <location evidence="1">Cell membrane</location>
        <topology evidence="1">Multi-pass membrane protein</topology>
    </subcellularLocation>
</comment>
<protein>
    <recommendedName>
        <fullName evidence="9">UPF0053 protein YegH</fullName>
    </recommendedName>
</protein>
<feature type="transmembrane region" description="Helical" evidence="11">
    <location>
        <begin position="457"/>
        <end position="474"/>
    </location>
</feature>
<proteinExistence type="inferred from homology"/>
<feature type="transmembrane region" description="Helical" evidence="11">
    <location>
        <begin position="582"/>
        <end position="602"/>
    </location>
</feature>
<dbReference type="Pfam" id="PF00571">
    <property type="entry name" value="CBS"/>
    <property type="match status" value="2"/>
</dbReference>
<evidence type="ECO:0000256" key="2">
    <source>
        <dbReference type="ARBA" id="ARBA00006337"/>
    </source>
</evidence>
<keyword evidence="6 11" id="KW-1133">Transmembrane helix</keyword>
<dbReference type="Pfam" id="PF03471">
    <property type="entry name" value="CorC_HlyC"/>
    <property type="match status" value="1"/>
</dbReference>
<dbReference type="Gene3D" id="3.10.580.10">
    <property type="entry name" value="CBS-domain"/>
    <property type="match status" value="1"/>
</dbReference>
<evidence type="ECO:0000256" key="11">
    <source>
        <dbReference type="SAM" id="Phobius"/>
    </source>
</evidence>
<keyword evidence="3" id="KW-1003">Cell membrane</keyword>
<evidence type="ECO:0000259" key="13">
    <source>
        <dbReference type="PROSITE" id="PS51371"/>
    </source>
</evidence>
<evidence type="ECO:0000256" key="9">
    <source>
        <dbReference type="ARBA" id="ARBA00067323"/>
    </source>
</evidence>
<evidence type="ECO:0000256" key="5">
    <source>
        <dbReference type="ARBA" id="ARBA00022737"/>
    </source>
</evidence>
<sequence length="896" mass="102510">MQMQHLMVGYPKYYQTADYALRLSVMADIATMRMKALHFWDKHDISAASEAFGVSCRTPYWWRQLLNKGGPEGPIPHSKAPLVRRKKHWHPDVLKEIRRLRTELPNLGKEQIFVRLKPWCAQRHLTCPSVSTIGRMIATAHDKMRMIPVRLSSRGKALFVKKRTTKPRRPKHYRPVKTGELIGMDAIELRMGEMRRYIITMIDEHSDYALALAVPSLNSDIVNHFFSRAARLFPIGISQIISDNGKDFLGSFDKTLQEAAIKHIWTYPYTPKMNAICDRFNRTLREQFIEFNEILLFEDLALFNQKLAEYLVLYNSKRPHKALALMTPVEYMLKENKNCNMWWTHTLHFRLILSMIVITHTAVVQVLIHMEWIADPSIWAGLVTLVVIELVLGIDNLVFIAILAEKLPPAQRDRARITGLMLAMVMRLLLLASISWLVTLTQPLFSFRSFTFSARDLIMLFGGFFLLFKATMELNERLEGKDSNNPTQRKGAKFWGVVTQIVVLDAIFSLDSVITAIGMVDHLLVMMAAVVIAISLMLMASKPLTQFVNSHPTIVILCLSFLLMIGFSLVAEGFGFVIPKGYLYAAIGFSVMIEAFNQLAIFNRRRFLSANQTLRQRTTEAVMRLLSGQKEDAELDAETASMLVDHGNQQIFNPQERRMIERVLNLNQRTVSSIMTSRHDIEHIDLNAPEDEIRQLLERNQHTRLVVTDGDDAEDLLGVVHVIDLLQQSLRGEPLNLRVLIRQPLVFPETLPLLPALEQFRNARTHFAFVVDEFGSVEGIVTLSDVTETIAGNLPNEVEEIDARHDIQKNADGSWTANGHMPLEDLVQYVPLPLDEKREYHTIAGLLMEYLQRIPKPGEEVQVGDYLLKTLQVESHRVQKVQIIPLRKDGEMEYEV</sequence>
<dbReference type="GO" id="GO:0003676">
    <property type="term" value="F:nucleic acid binding"/>
    <property type="evidence" value="ECO:0007669"/>
    <property type="project" value="InterPro"/>
</dbReference>
<dbReference type="InterPro" id="IPR000644">
    <property type="entry name" value="CBS_dom"/>
</dbReference>
<dbReference type="SUPFAM" id="SSF53098">
    <property type="entry name" value="Ribonuclease H-like"/>
    <property type="match status" value="1"/>
</dbReference>
<dbReference type="InterPro" id="IPR009057">
    <property type="entry name" value="Homeodomain-like_sf"/>
</dbReference>
<gene>
    <name evidence="14" type="primary">corC_4</name>
    <name evidence="14" type="ORF">BANRA_02834</name>
</gene>
<dbReference type="InterPro" id="IPR016169">
    <property type="entry name" value="FAD-bd_PCMH_sub2"/>
</dbReference>
<dbReference type="PROSITE" id="PS50994">
    <property type="entry name" value="INTEGRASE"/>
    <property type="match status" value="1"/>
</dbReference>
<evidence type="ECO:0000259" key="12">
    <source>
        <dbReference type="PROSITE" id="PS50994"/>
    </source>
</evidence>
<dbReference type="PANTHER" id="PTHR22777:SF30">
    <property type="entry name" value="UPF0053 PROTEIN YEGH"/>
    <property type="match status" value="1"/>
</dbReference>